<comment type="caution">
    <text evidence="2">The sequence shown here is derived from an EMBL/GenBank/DDBJ whole genome shotgun (WGS) entry which is preliminary data.</text>
</comment>
<sequence length="134" mass="15774">MENEITFEFKFPKNIKNEPHIIATLMNLQEFVEKEAHGSYQANWTETKKGKSLVTRAASVRVTMPDEKYDEDVERYVEDLQHLLREDRARYEQEHSLTPSDDDFANQPGCSSNMISEEDHKEKPEVKIYFIQYG</sequence>
<dbReference type="EMBL" id="CACRXK020000740">
    <property type="protein sequence ID" value="CAB3984449.1"/>
    <property type="molecule type" value="Genomic_DNA"/>
</dbReference>
<evidence type="ECO:0000313" key="2">
    <source>
        <dbReference type="EMBL" id="CAB3984449.1"/>
    </source>
</evidence>
<dbReference type="Proteomes" id="UP001152795">
    <property type="component" value="Unassembled WGS sequence"/>
</dbReference>
<feature type="region of interest" description="Disordered" evidence="1">
    <location>
        <begin position="91"/>
        <end position="120"/>
    </location>
</feature>
<name>A0A6S7G648_PARCT</name>
<reference evidence="2" key="1">
    <citation type="submission" date="2020-04" db="EMBL/GenBank/DDBJ databases">
        <authorList>
            <person name="Alioto T."/>
            <person name="Alioto T."/>
            <person name="Gomez Garrido J."/>
        </authorList>
    </citation>
    <scope>NUCLEOTIDE SEQUENCE</scope>
    <source>
        <strain evidence="2">A484AB</strain>
    </source>
</reference>
<organism evidence="2 3">
    <name type="scientific">Paramuricea clavata</name>
    <name type="common">Red gorgonian</name>
    <name type="synonym">Violescent sea-whip</name>
    <dbReference type="NCBI Taxonomy" id="317549"/>
    <lineage>
        <taxon>Eukaryota</taxon>
        <taxon>Metazoa</taxon>
        <taxon>Cnidaria</taxon>
        <taxon>Anthozoa</taxon>
        <taxon>Octocorallia</taxon>
        <taxon>Malacalcyonacea</taxon>
        <taxon>Plexauridae</taxon>
        <taxon>Paramuricea</taxon>
    </lineage>
</organism>
<dbReference type="AlphaFoldDB" id="A0A6S7G648"/>
<accession>A0A6S7G648</accession>
<gene>
    <name evidence="2" type="ORF">PACLA_8A044826</name>
</gene>
<evidence type="ECO:0000256" key="1">
    <source>
        <dbReference type="SAM" id="MobiDB-lite"/>
    </source>
</evidence>
<protein>
    <submittedName>
        <fullName evidence="2">Uncharacterized protein</fullName>
    </submittedName>
</protein>
<evidence type="ECO:0000313" key="3">
    <source>
        <dbReference type="Proteomes" id="UP001152795"/>
    </source>
</evidence>
<keyword evidence="3" id="KW-1185">Reference proteome</keyword>
<proteinExistence type="predicted"/>